<dbReference type="InterPro" id="IPR022645">
    <property type="entry name" value="SecD/SecF_bac"/>
</dbReference>
<feature type="domain" description="SSD" evidence="11">
    <location>
        <begin position="125"/>
        <end position="293"/>
    </location>
</feature>
<evidence type="ECO:0000256" key="7">
    <source>
        <dbReference type="ARBA" id="ARBA00022989"/>
    </source>
</evidence>
<keyword evidence="8 10" id="KW-0811">Translocation</keyword>
<evidence type="ECO:0000256" key="8">
    <source>
        <dbReference type="ARBA" id="ARBA00023010"/>
    </source>
</evidence>
<dbReference type="NCBIfam" id="TIGR00966">
    <property type="entry name" value="transloc_SecF"/>
    <property type="match status" value="1"/>
</dbReference>
<proteinExistence type="inferred from homology"/>
<dbReference type="InterPro" id="IPR048634">
    <property type="entry name" value="SecD_SecF_C"/>
</dbReference>
<feature type="transmembrane region" description="Helical" evidence="10">
    <location>
        <begin position="156"/>
        <end position="182"/>
    </location>
</feature>
<evidence type="ECO:0000256" key="3">
    <source>
        <dbReference type="ARBA" id="ARBA00022475"/>
    </source>
</evidence>
<evidence type="ECO:0000256" key="1">
    <source>
        <dbReference type="ARBA" id="ARBA00004651"/>
    </source>
</evidence>
<keyword evidence="4" id="KW-0997">Cell inner membrane</keyword>
<dbReference type="PANTHER" id="PTHR30081">
    <property type="entry name" value="PROTEIN-EXPORT MEMBRANE PROTEIN SEC"/>
    <property type="match status" value="1"/>
</dbReference>
<dbReference type="GO" id="GO:0065002">
    <property type="term" value="P:intracellular protein transmembrane transport"/>
    <property type="evidence" value="ECO:0007669"/>
    <property type="project" value="UniProtKB-UniRule"/>
</dbReference>
<dbReference type="InterPro" id="IPR022646">
    <property type="entry name" value="SecD/SecF_CS"/>
</dbReference>
<dbReference type="Proteomes" id="UP000231143">
    <property type="component" value="Unassembled WGS sequence"/>
</dbReference>
<dbReference type="GO" id="GO:0006605">
    <property type="term" value="P:protein targeting"/>
    <property type="evidence" value="ECO:0007669"/>
    <property type="project" value="UniProtKB-UniRule"/>
</dbReference>
<keyword evidence="2 10" id="KW-0813">Transport</keyword>
<dbReference type="PROSITE" id="PS50156">
    <property type="entry name" value="SSD"/>
    <property type="match status" value="1"/>
</dbReference>
<feature type="transmembrane region" description="Helical" evidence="10">
    <location>
        <begin position="9"/>
        <end position="30"/>
    </location>
</feature>
<dbReference type="SUPFAM" id="SSF82866">
    <property type="entry name" value="Multidrug efflux transporter AcrB transmembrane domain"/>
    <property type="match status" value="1"/>
</dbReference>
<dbReference type="InterPro" id="IPR005665">
    <property type="entry name" value="SecF_bac"/>
</dbReference>
<feature type="transmembrane region" description="Helical" evidence="10">
    <location>
        <begin position="244"/>
        <end position="261"/>
    </location>
</feature>
<dbReference type="Gene3D" id="1.20.1640.10">
    <property type="entry name" value="Multidrug efflux transporter AcrB transmembrane domain"/>
    <property type="match status" value="1"/>
</dbReference>
<comment type="similarity">
    <text evidence="10">Belongs to the SecD/SecF family. SecF subfamily.</text>
</comment>
<reference evidence="12 13" key="1">
    <citation type="submission" date="2017-09" db="EMBL/GenBank/DDBJ databases">
        <title>Depth-based differentiation of microbial function through sediment-hosted aquifers and enrichment of novel symbionts in the deep terrestrial subsurface.</title>
        <authorList>
            <person name="Probst A.J."/>
            <person name="Ladd B."/>
            <person name="Jarett J.K."/>
            <person name="Geller-Mcgrath D.E."/>
            <person name="Sieber C.M."/>
            <person name="Emerson J.B."/>
            <person name="Anantharaman K."/>
            <person name="Thomas B.C."/>
            <person name="Malmstrom R."/>
            <person name="Stieglmeier M."/>
            <person name="Klingl A."/>
            <person name="Woyke T."/>
            <person name="Ryan C.M."/>
            <person name="Banfield J.F."/>
        </authorList>
    </citation>
    <scope>NUCLEOTIDE SEQUENCE [LARGE SCALE GENOMIC DNA]</scope>
    <source>
        <strain evidence="12">CG22_combo_CG10-13_8_21_14_all_36_13</strain>
    </source>
</reference>
<evidence type="ECO:0000256" key="10">
    <source>
        <dbReference type="HAMAP-Rule" id="MF_01464"/>
    </source>
</evidence>
<dbReference type="GO" id="GO:0005886">
    <property type="term" value="C:plasma membrane"/>
    <property type="evidence" value="ECO:0007669"/>
    <property type="project" value="UniProtKB-SubCell"/>
</dbReference>
<feature type="transmembrane region" description="Helical" evidence="10">
    <location>
        <begin position="125"/>
        <end position="144"/>
    </location>
</feature>
<dbReference type="AlphaFoldDB" id="A0A2H0DXI4"/>
<keyword evidence="5 10" id="KW-0812">Transmembrane</keyword>
<organism evidence="12 13">
    <name type="scientific">Candidatus Campbellbacteria bacterium CG22_combo_CG10-13_8_21_14_all_36_13</name>
    <dbReference type="NCBI Taxonomy" id="1974529"/>
    <lineage>
        <taxon>Bacteria</taxon>
        <taxon>Candidatus Campbelliibacteriota</taxon>
    </lineage>
</organism>
<evidence type="ECO:0000256" key="6">
    <source>
        <dbReference type="ARBA" id="ARBA00022927"/>
    </source>
</evidence>
<evidence type="ECO:0000259" key="11">
    <source>
        <dbReference type="PROSITE" id="PS50156"/>
    </source>
</evidence>
<keyword evidence="7 10" id="KW-1133">Transmembrane helix</keyword>
<feature type="transmembrane region" description="Helical" evidence="10">
    <location>
        <begin position="267"/>
        <end position="294"/>
    </location>
</feature>
<dbReference type="Pfam" id="PF07549">
    <property type="entry name" value="Sec_GG"/>
    <property type="match status" value="1"/>
</dbReference>
<dbReference type="InterPro" id="IPR000731">
    <property type="entry name" value="SSD"/>
</dbReference>
<dbReference type="HAMAP" id="MF_01464_B">
    <property type="entry name" value="SecF_B"/>
    <property type="match status" value="1"/>
</dbReference>
<dbReference type="PANTHER" id="PTHR30081:SF8">
    <property type="entry name" value="PROTEIN TRANSLOCASE SUBUNIT SECF"/>
    <property type="match status" value="1"/>
</dbReference>
<dbReference type="EMBL" id="PCTT01000043">
    <property type="protein sequence ID" value="PIP86886.1"/>
    <property type="molecule type" value="Genomic_DNA"/>
</dbReference>
<evidence type="ECO:0000256" key="4">
    <source>
        <dbReference type="ARBA" id="ARBA00022519"/>
    </source>
</evidence>
<name>A0A2H0DXI4_9BACT</name>
<comment type="subunit">
    <text evidence="10">Forms a complex with SecD. Part of the essential Sec protein translocation apparatus which comprises SecA, SecYEG and auxiliary proteins SecDF. Other proteins may also be involved.</text>
</comment>
<keyword evidence="3 10" id="KW-1003">Cell membrane</keyword>
<protein>
    <recommendedName>
        <fullName evidence="10">Protein-export membrane protein SecF</fullName>
    </recommendedName>
</protein>
<gene>
    <name evidence="10 12" type="primary">secF</name>
    <name evidence="12" type="ORF">COW81_03180</name>
</gene>
<dbReference type="Pfam" id="PF02355">
    <property type="entry name" value="SecD_SecF_C"/>
    <property type="match status" value="1"/>
</dbReference>
<dbReference type="GO" id="GO:0043952">
    <property type="term" value="P:protein transport by the Sec complex"/>
    <property type="evidence" value="ECO:0007669"/>
    <property type="project" value="UniProtKB-UniRule"/>
</dbReference>
<evidence type="ECO:0000313" key="13">
    <source>
        <dbReference type="Proteomes" id="UP000231143"/>
    </source>
</evidence>
<accession>A0A2H0DXI4</accession>
<comment type="subcellular location">
    <subcellularLocation>
        <location evidence="1 10">Cell membrane</location>
        <topology evidence="1 10">Multi-pass membrane protein</topology>
    </subcellularLocation>
</comment>
<feature type="transmembrane region" description="Helical" evidence="10">
    <location>
        <begin position="188"/>
        <end position="209"/>
    </location>
</feature>
<comment type="caution">
    <text evidence="12">The sequence shown here is derived from an EMBL/GenBank/DDBJ whole genome shotgun (WGS) entry which is preliminary data.</text>
</comment>
<comment type="function">
    <text evidence="10">Part of the Sec protein translocase complex. Interacts with the SecYEG preprotein conducting channel. SecDF uses the proton motive force (PMF) to complete protein translocation after the ATP-dependent function of SecA.</text>
</comment>
<sequence length="299" mass="32698">MKIIKYKKIFLSISLVLVLASFLSIGLFGLKFGIDFTGGSILEVSYSDGRPEVAEVNSVLNELGLGSVSLRVAGENSYIIRTKFLEDKDRVSIISALSFDNQKNVIEERFNSVGPTVGSELKRKAYVAIVIVILAIILFIAFAFRHVSKPVSSWKYGLVAIVALIHDITIPTGVFALLGKFAGLELDVLFVMALLAILGYSVNDTIVVFDRVRENLRHNQEVRSKESFSDTVGKSLDQTYARSFNVSITTFIVLLSLFLFGGASTTYFALAMMIGVAAGTYSSLFIASPLLVILGDRIK</sequence>
<evidence type="ECO:0000256" key="5">
    <source>
        <dbReference type="ARBA" id="ARBA00022692"/>
    </source>
</evidence>
<dbReference type="PRINTS" id="PR01755">
    <property type="entry name" value="SECFTRNLCASE"/>
</dbReference>
<evidence type="ECO:0000256" key="2">
    <source>
        <dbReference type="ARBA" id="ARBA00022448"/>
    </source>
</evidence>
<keyword evidence="6 10" id="KW-0653">Protein transport</keyword>
<evidence type="ECO:0000313" key="12">
    <source>
        <dbReference type="EMBL" id="PIP86886.1"/>
    </source>
</evidence>
<dbReference type="GO" id="GO:0015450">
    <property type="term" value="F:protein-transporting ATPase activity"/>
    <property type="evidence" value="ECO:0007669"/>
    <property type="project" value="InterPro"/>
</dbReference>
<dbReference type="InterPro" id="IPR022813">
    <property type="entry name" value="SecD/SecF_arch_bac"/>
</dbReference>
<evidence type="ECO:0000256" key="9">
    <source>
        <dbReference type="ARBA" id="ARBA00023136"/>
    </source>
</evidence>
<keyword evidence="9 10" id="KW-0472">Membrane</keyword>